<accession>A0ABY1A966</accession>
<dbReference type="Pfam" id="PF01381">
    <property type="entry name" value="HTH_3"/>
    <property type="match status" value="1"/>
</dbReference>
<evidence type="ECO:0000313" key="3">
    <source>
        <dbReference type="Proteomes" id="UP000182089"/>
    </source>
</evidence>
<dbReference type="Gene3D" id="1.10.260.40">
    <property type="entry name" value="lambda repressor-like DNA-binding domains"/>
    <property type="match status" value="1"/>
</dbReference>
<dbReference type="InterPro" id="IPR010982">
    <property type="entry name" value="Lambda_DNA-bd_dom_sf"/>
</dbReference>
<evidence type="ECO:0000313" key="2">
    <source>
        <dbReference type="EMBL" id="SEM34201.1"/>
    </source>
</evidence>
<organism evidence="2 3">
    <name type="scientific">Ligilactobacillus ruminis</name>
    <dbReference type="NCBI Taxonomy" id="1623"/>
    <lineage>
        <taxon>Bacteria</taxon>
        <taxon>Bacillati</taxon>
        <taxon>Bacillota</taxon>
        <taxon>Bacilli</taxon>
        <taxon>Lactobacillales</taxon>
        <taxon>Lactobacillaceae</taxon>
        <taxon>Ligilactobacillus</taxon>
    </lineage>
</organism>
<gene>
    <name evidence="2" type="ORF">SAMN05216431_101156</name>
</gene>
<dbReference type="CDD" id="cd00093">
    <property type="entry name" value="HTH_XRE"/>
    <property type="match status" value="1"/>
</dbReference>
<dbReference type="Proteomes" id="UP000182089">
    <property type="component" value="Unassembled WGS sequence"/>
</dbReference>
<name>A0ABY1A966_9LACO</name>
<dbReference type="EMBL" id="FOCC01000001">
    <property type="protein sequence ID" value="SEM34201.1"/>
    <property type="molecule type" value="Genomic_DNA"/>
</dbReference>
<dbReference type="SMART" id="SM00530">
    <property type="entry name" value="HTH_XRE"/>
    <property type="match status" value="1"/>
</dbReference>
<dbReference type="GO" id="GO:0003677">
    <property type="term" value="F:DNA binding"/>
    <property type="evidence" value="ECO:0007669"/>
    <property type="project" value="UniProtKB-KW"/>
</dbReference>
<sequence length="140" mass="16122">MKKPLLYPPAQTIPSHKLFLQRLAQEKSYLQIAEAKEAALKKRLDQEKKPLYSQYFPIESIQLTYSERQKLQEANLKITYQQIIHRLQAELDVNQQVLAQQLGITLQKLYQIEAGKVLPTMADLIQIASFCGKSVQVNLI</sequence>
<evidence type="ECO:0000259" key="1">
    <source>
        <dbReference type="PROSITE" id="PS50943"/>
    </source>
</evidence>
<keyword evidence="2" id="KW-0238">DNA-binding</keyword>
<reference evidence="2 3" key="1">
    <citation type="submission" date="2016-10" db="EMBL/GenBank/DDBJ databases">
        <authorList>
            <person name="Varghese N."/>
            <person name="Submissions S."/>
        </authorList>
    </citation>
    <scope>NUCLEOTIDE SEQUENCE [LARGE SCALE GENOMIC DNA]</scope>
    <source>
        <strain evidence="2 3">WC1T17</strain>
    </source>
</reference>
<proteinExistence type="predicted"/>
<feature type="domain" description="HTH cro/C1-type" evidence="1">
    <location>
        <begin position="84"/>
        <end position="138"/>
    </location>
</feature>
<dbReference type="InterPro" id="IPR001387">
    <property type="entry name" value="Cro/C1-type_HTH"/>
</dbReference>
<dbReference type="SUPFAM" id="SSF47413">
    <property type="entry name" value="lambda repressor-like DNA-binding domains"/>
    <property type="match status" value="1"/>
</dbReference>
<comment type="caution">
    <text evidence="2">The sequence shown here is derived from an EMBL/GenBank/DDBJ whole genome shotgun (WGS) entry which is preliminary data.</text>
</comment>
<dbReference type="PROSITE" id="PS50943">
    <property type="entry name" value="HTH_CROC1"/>
    <property type="match status" value="1"/>
</dbReference>
<protein>
    <submittedName>
        <fullName evidence="2">DNA-binding transcriptional regulator, XRE-family HTH domain</fullName>
    </submittedName>
</protein>